<dbReference type="EMBL" id="CP142149">
    <property type="protein sequence ID" value="WSE29056.1"/>
    <property type="molecule type" value="Genomic_DNA"/>
</dbReference>
<dbReference type="Proteomes" id="UP001330812">
    <property type="component" value="Chromosome"/>
</dbReference>
<proteinExistence type="predicted"/>
<organism evidence="1 2">
    <name type="scientific">Amycolatopsis rhabdoformis</name>
    <dbReference type="NCBI Taxonomy" id="1448059"/>
    <lineage>
        <taxon>Bacteria</taxon>
        <taxon>Bacillati</taxon>
        <taxon>Actinomycetota</taxon>
        <taxon>Actinomycetes</taxon>
        <taxon>Pseudonocardiales</taxon>
        <taxon>Pseudonocardiaceae</taxon>
        <taxon>Amycolatopsis</taxon>
    </lineage>
</organism>
<evidence type="ECO:0000313" key="2">
    <source>
        <dbReference type="Proteomes" id="UP001330812"/>
    </source>
</evidence>
<evidence type="ECO:0000313" key="1">
    <source>
        <dbReference type="EMBL" id="WSE29056.1"/>
    </source>
</evidence>
<name>A0ABZ1I3S2_9PSEU</name>
<dbReference type="RefSeq" id="WP_326568045.1">
    <property type="nucleotide sequence ID" value="NZ_CP142149.1"/>
</dbReference>
<accession>A0ABZ1I3S2</accession>
<keyword evidence="2" id="KW-1185">Reference proteome</keyword>
<reference evidence="1 2" key="1">
    <citation type="journal article" date="2015" name="Int. J. Syst. Evol. Microbiol.">
        <title>Amycolatopsis rhabdoformis sp. nov., an actinomycete isolated from a tropical forest soil.</title>
        <authorList>
            <person name="Souza W.R."/>
            <person name="Silva R.E."/>
            <person name="Goodfellow M."/>
            <person name="Busarakam K."/>
            <person name="Figueiro F.S."/>
            <person name="Ferreira D."/>
            <person name="Rodrigues-Filho E."/>
            <person name="Moraes L.A.B."/>
            <person name="Zucchi T.D."/>
        </authorList>
    </citation>
    <scope>NUCLEOTIDE SEQUENCE [LARGE SCALE GENOMIC DNA]</scope>
    <source>
        <strain evidence="1 2">NCIMB 14900</strain>
    </source>
</reference>
<sequence>MRSTHINRRQLDAAGAFVDEVATDGVFPDGLTEAAIDALIEQVDLNLAADEFAAEAAFRCDFTDQRRASRARRRAGRELLRSSYLVTGSQRQGKTAVFRALLVEGEAA</sequence>
<protein>
    <submittedName>
        <fullName evidence="1">Uncharacterized protein</fullName>
    </submittedName>
</protein>
<gene>
    <name evidence="1" type="ORF">VSH64_40600</name>
</gene>